<sequence length="124" mass="13394">MATQLKGILSSLVDITSWTDQVLGALAGLSSAAPQRGLDCLGALARANLDIMQFCKMLCLRMMMLRRQAVSDRERRKLKSSPIGSHLIDGRTLAAVEQREQSPHNGPCIPACSWPGFHSSGCQG</sequence>
<gene>
    <name evidence="1" type="ORF">E2C01_072628</name>
</gene>
<proteinExistence type="predicted"/>
<evidence type="ECO:0000313" key="2">
    <source>
        <dbReference type="Proteomes" id="UP000324222"/>
    </source>
</evidence>
<name>A0A5B7I8D3_PORTR</name>
<comment type="caution">
    <text evidence="1">The sequence shown here is derived from an EMBL/GenBank/DDBJ whole genome shotgun (WGS) entry which is preliminary data.</text>
</comment>
<dbReference type="AlphaFoldDB" id="A0A5B7I8D3"/>
<dbReference type="EMBL" id="VSRR010047697">
    <property type="protein sequence ID" value="MPC78146.1"/>
    <property type="molecule type" value="Genomic_DNA"/>
</dbReference>
<accession>A0A5B7I8D3</accession>
<dbReference type="Proteomes" id="UP000324222">
    <property type="component" value="Unassembled WGS sequence"/>
</dbReference>
<organism evidence="1 2">
    <name type="scientific">Portunus trituberculatus</name>
    <name type="common">Swimming crab</name>
    <name type="synonym">Neptunus trituberculatus</name>
    <dbReference type="NCBI Taxonomy" id="210409"/>
    <lineage>
        <taxon>Eukaryota</taxon>
        <taxon>Metazoa</taxon>
        <taxon>Ecdysozoa</taxon>
        <taxon>Arthropoda</taxon>
        <taxon>Crustacea</taxon>
        <taxon>Multicrustacea</taxon>
        <taxon>Malacostraca</taxon>
        <taxon>Eumalacostraca</taxon>
        <taxon>Eucarida</taxon>
        <taxon>Decapoda</taxon>
        <taxon>Pleocyemata</taxon>
        <taxon>Brachyura</taxon>
        <taxon>Eubrachyura</taxon>
        <taxon>Portunoidea</taxon>
        <taxon>Portunidae</taxon>
        <taxon>Portuninae</taxon>
        <taxon>Portunus</taxon>
    </lineage>
</organism>
<keyword evidence="2" id="KW-1185">Reference proteome</keyword>
<protein>
    <submittedName>
        <fullName evidence="1">Uncharacterized protein</fullName>
    </submittedName>
</protein>
<reference evidence="1 2" key="1">
    <citation type="submission" date="2019-05" db="EMBL/GenBank/DDBJ databases">
        <title>Another draft genome of Portunus trituberculatus and its Hox gene families provides insights of decapod evolution.</title>
        <authorList>
            <person name="Jeong J.-H."/>
            <person name="Song I."/>
            <person name="Kim S."/>
            <person name="Choi T."/>
            <person name="Kim D."/>
            <person name="Ryu S."/>
            <person name="Kim W."/>
        </authorList>
    </citation>
    <scope>NUCLEOTIDE SEQUENCE [LARGE SCALE GENOMIC DNA]</scope>
    <source>
        <tissue evidence="1">Muscle</tissue>
    </source>
</reference>
<evidence type="ECO:0000313" key="1">
    <source>
        <dbReference type="EMBL" id="MPC78146.1"/>
    </source>
</evidence>